<dbReference type="InterPro" id="IPR017857">
    <property type="entry name" value="Coagulation_fac-like_Gla_dom"/>
</dbReference>
<evidence type="ECO:0000256" key="1">
    <source>
        <dbReference type="ARBA" id="ARBA00004613"/>
    </source>
</evidence>
<evidence type="ECO:0000256" key="3">
    <source>
        <dbReference type="ARBA" id="ARBA00022525"/>
    </source>
</evidence>
<keyword evidence="12" id="KW-1185">Reference proteome</keyword>
<dbReference type="SMART" id="SM00069">
    <property type="entry name" value="GLA"/>
    <property type="match status" value="1"/>
</dbReference>
<dbReference type="Gene3D" id="4.10.740.10">
    <property type="entry name" value="Coagulation Factor IX"/>
    <property type="match status" value="1"/>
</dbReference>
<keyword evidence="5 7" id="KW-1015">Disulfide bond</keyword>
<dbReference type="PROSITE" id="PS50026">
    <property type="entry name" value="EGF_3"/>
    <property type="match status" value="1"/>
</dbReference>
<dbReference type="InterPro" id="IPR035972">
    <property type="entry name" value="GLA-like_dom_SF"/>
</dbReference>
<dbReference type="Pfam" id="PF00594">
    <property type="entry name" value="Gla"/>
    <property type="match status" value="1"/>
</dbReference>
<evidence type="ECO:0000256" key="7">
    <source>
        <dbReference type="PROSITE-ProRule" id="PRU00076"/>
    </source>
</evidence>
<protein>
    <submittedName>
        <fullName evidence="11">Oidioi.mRNA.OKI2018_I69.chr1.g3445.t1.cds</fullName>
    </submittedName>
</protein>
<evidence type="ECO:0000259" key="9">
    <source>
        <dbReference type="PROSITE" id="PS50026"/>
    </source>
</evidence>
<dbReference type="Gene3D" id="2.60.40.3210">
    <property type="entry name" value="Zona pellucida, ZP-N domain"/>
    <property type="match status" value="1"/>
</dbReference>
<name>A0ABN7T0L6_OIKDI</name>
<feature type="region of interest" description="Disordered" evidence="8">
    <location>
        <begin position="20"/>
        <end position="42"/>
    </location>
</feature>
<reference evidence="11 12" key="1">
    <citation type="submission" date="2021-04" db="EMBL/GenBank/DDBJ databases">
        <authorList>
            <person name="Bliznina A."/>
        </authorList>
    </citation>
    <scope>NUCLEOTIDE SEQUENCE [LARGE SCALE GENOMIC DNA]</scope>
</reference>
<dbReference type="InterPro" id="IPR050442">
    <property type="entry name" value="Peptidase_S1_coag_factors"/>
</dbReference>
<evidence type="ECO:0000256" key="4">
    <source>
        <dbReference type="ARBA" id="ARBA00022837"/>
    </source>
</evidence>
<dbReference type="InterPro" id="IPR000742">
    <property type="entry name" value="EGF"/>
</dbReference>
<dbReference type="SMART" id="SM00179">
    <property type="entry name" value="EGF_CA"/>
    <property type="match status" value="1"/>
</dbReference>
<dbReference type="PANTHER" id="PTHR24278">
    <property type="entry name" value="COAGULATION FACTOR"/>
    <property type="match status" value="1"/>
</dbReference>
<evidence type="ECO:0000313" key="12">
    <source>
        <dbReference type="Proteomes" id="UP001158576"/>
    </source>
</evidence>
<sequence length="298" mass="33992">MAVESLPEISKEEASAFLRRQRRMNSDPSAMDDTLAEEAQPADLERECNEETCDWAEAFEVFGDQDQTDHFMYTRLNQCEILEPCFASGSANCENKWNSYWCQCLSGFYGKDCDVKDTVNGYMCQRPEGCEGFFGAQATTTTSTTITTTVTLMPPYTPSVECDTINDRFIVRMPKSSLGDYLLGFDMMSATCTHSFEDQQGVVFSYKFTECETRMRYDENQPTKFIYENNLSRAPALTGGVYRDYGEIYLFRCVIDRLGRIDNKFVNETSWEVSSEIMPVYVISDFMVTGNGSKHQQI</sequence>
<comment type="caution">
    <text evidence="7">Lacks conserved residue(s) required for the propagation of feature annotation.</text>
</comment>
<dbReference type="SUPFAM" id="SSF57630">
    <property type="entry name" value="GLA-domain"/>
    <property type="match status" value="1"/>
</dbReference>
<dbReference type="Proteomes" id="UP001158576">
    <property type="component" value="Chromosome 1"/>
</dbReference>
<keyword evidence="6" id="KW-0325">Glycoprotein</keyword>
<dbReference type="PROSITE" id="PS01186">
    <property type="entry name" value="EGF_2"/>
    <property type="match status" value="1"/>
</dbReference>
<dbReference type="SUPFAM" id="SSF57196">
    <property type="entry name" value="EGF/Laminin"/>
    <property type="match status" value="1"/>
</dbReference>
<evidence type="ECO:0000313" key="11">
    <source>
        <dbReference type="EMBL" id="CAG5107690.1"/>
    </source>
</evidence>
<dbReference type="EMBL" id="OU015566">
    <property type="protein sequence ID" value="CAG5107690.1"/>
    <property type="molecule type" value="Genomic_DNA"/>
</dbReference>
<evidence type="ECO:0000256" key="2">
    <source>
        <dbReference type="ARBA" id="ARBA00022479"/>
    </source>
</evidence>
<dbReference type="PROSITE" id="PS00022">
    <property type="entry name" value="EGF_1"/>
    <property type="match status" value="1"/>
</dbReference>
<keyword evidence="7" id="KW-0245">EGF-like domain</keyword>
<dbReference type="Gene3D" id="2.10.25.10">
    <property type="entry name" value="Laminin"/>
    <property type="match status" value="1"/>
</dbReference>
<dbReference type="PROSITE" id="PS00010">
    <property type="entry name" value="ASX_HYDROXYL"/>
    <property type="match status" value="1"/>
</dbReference>
<keyword evidence="2" id="KW-0301">Gamma-carboxyglutamic acid</keyword>
<organism evidence="11 12">
    <name type="scientific">Oikopleura dioica</name>
    <name type="common">Tunicate</name>
    <dbReference type="NCBI Taxonomy" id="34765"/>
    <lineage>
        <taxon>Eukaryota</taxon>
        <taxon>Metazoa</taxon>
        <taxon>Chordata</taxon>
        <taxon>Tunicata</taxon>
        <taxon>Appendicularia</taxon>
        <taxon>Copelata</taxon>
        <taxon>Oikopleuridae</taxon>
        <taxon>Oikopleura</taxon>
    </lineage>
</organism>
<accession>A0ABN7T0L6</accession>
<feature type="disulfide bond" evidence="7">
    <location>
        <begin position="104"/>
        <end position="113"/>
    </location>
</feature>
<evidence type="ECO:0000256" key="5">
    <source>
        <dbReference type="ARBA" id="ARBA00023157"/>
    </source>
</evidence>
<dbReference type="PROSITE" id="PS50998">
    <property type="entry name" value="GLA_2"/>
    <property type="match status" value="1"/>
</dbReference>
<evidence type="ECO:0000256" key="8">
    <source>
        <dbReference type="SAM" id="MobiDB-lite"/>
    </source>
</evidence>
<gene>
    <name evidence="11" type="ORF">OKIOD_LOCUS12210</name>
</gene>
<evidence type="ECO:0000259" key="10">
    <source>
        <dbReference type="PROSITE" id="PS50998"/>
    </source>
</evidence>
<feature type="domain" description="EGF-like" evidence="9">
    <location>
        <begin position="75"/>
        <end position="114"/>
    </location>
</feature>
<dbReference type="InterPro" id="IPR000152">
    <property type="entry name" value="EGF-type_Asp/Asn_hydroxyl_site"/>
</dbReference>
<dbReference type="InterPro" id="IPR000294">
    <property type="entry name" value="GLA_domain"/>
</dbReference>
<evidence type="ECO:0000256" key="6">
    <source>
        <dbReference type="ARBA" id="ARBA00023180"/>
    </source>
</evidence>
<dbReference type="PANTHER" id="PTHR24278:SF19">
    <property type="entry name" value="EGF-LIKE DOMAIN-CONTAINING PROTEIN"/>
    <property type="match status" value="1"/>
</dbReference>
<feature type="disulfide bond" evidence="7">
    <location>
        <begin position="85"/>
        <end position="102"/>
    </location>
</feature>
<keyword evidence="4" id="KW-0106">Calcium</keyword>
<comment type="subcellular location">
    <subcellularLocation>
        <location evidence="1">Secreted</location>
    </subcellularLocation>
</comment>
<proteinExistence type="predicted"/>
<keyword evidence="3" id="KW-0964">Secreted</keyword>
<dbReference type="InterPro" id="IPR001881">
    <property type="entry name" value="EGF-like_Ca-bd_dom"/>
</dbReference>
<dbReference type="CDD" id="cd00054">
    <property type="entry name" value="EGF_CA"/>
    <property type="match status" value="1"/>
</dbReference>
<feature type="domain" description="Gla" evidence="10">
    <location>
        <begin position="31"/>
        <end position="77"/>
    </location>
</feature>